<dbReference type="RefSeq" id="WP_289598939.1">
    <property type="nucleotide sequence ID" value="NZ_JAUDCL010000002.1"/>
</dbReference>
<evidence type="ECO:0000313" key="1">
    <source>
        <dbReference type="EMBL" id="MDM8200113.1"/>
    </source>
</evidence>
<dbReference type="Proteomes" id="UP001529380">
    <property type="component" value="Unassembled WGS sequence"/>
</dbReference>
<organism evidence="1 2">
    <name type="scientific">Allofournierella massiliensis</name>
    <dbReference type="NCBI Taxonomy" id="1650663"/>
    <lineage>
        <taxon>Bacteria</taxon>
        <taxon>Bacillati</taxon>
        <taxon>Bacillota</taxon>
        <taxon>Clostridia</taxon>
        <taxon>Eubacteriales</taxon>
        <taxon>Oscillospiraceae</taxon>
        <taxon>Allofournierella</taxon>
    </lineage>
</organism>
<keyword evidence="2" id="KW-1185">Reference proteome</keyword>
<dbReference type="InterPro" id="IPR046082">
    <property type="entry name" value="DUF6100"/>
</dbReference>
<dbReference type="Pfam" id="PF19595">
    <property type="entry name" value="DUF6100"/>
    <property type="match status" value="1"/>
</dbReference>
<comment type="caution">
    <text evidence="1">The sequence shown here is derived from an EMBL/GenBank/DDBJ whole genome shotgun (WGS) entry which is preliminary data.</text>
</comment>
<accession>A0ABT7UML2</accession>
<dbReference type="EMBL" id="JAUDCL010000002">
    <property type="protein sequence ID" value="MDM8200113.1"/>
    <property type="molecule type" value="Genomic_DNA"/>
</dbReference>
<reference evidence="1 2" key="1">
    <citation type="submission" date="2023-06" db="EMBL/GenBank/DDBJ databases">
        <title>Identification and characterization of horizontal gene transfer across gut microbiota members of farm animals based on homology search.</title>
        <authorList>
            <person name="Schwarzerova J."/>
            <person name="Nykrynova M."/>
            <person name="Jureckova K."/>
            <person name="Cejkova D."/>
            <person name="Rychlik I."/>
        </authorList>
    </citation>
    <scope>NUCLEOTIDE SEQUENCE [LARGE SCALE GENOMIC DNA]</scope>
    <source>
        <strain evidence="1 2">ET340</strain>
    </source>
</reference>
<proteinExistence type="predicted"/>
<name>A0ABT7UML2_9FIRM</name>
<evidence type="ECO:0000313" key="2">
    <source>
        <dbReference type="Proteomes" id="UP001529380"/>
    </source>
</evidence>
<gene>
    <name evidence="1" type="ORF">QUW08_02215</name>
</gene>
<sequence>MDDISSFARTLTKLERLMAKLDMAVSNTRCMFGVKNMELTYDVSLRVAELMEKAVLVARALPAYTGAPDAAMMVAKQTASVVHVEIGFTDEGWFSLRMPMLLPKKEHGSADYIRSILFPEMQRFFHNQAPCRFKDCVLIYRHVYSRDRPERQRRDHDNIEINMVSDIVALYTMLDDAPSRCRHYYCSAESDSERTEVYVVPSEEFIQWYSQEKDFPANGPALSEFAPKHSQKDM</sequence>
<protein>
    <submittedName>
        <fullName evidence="1">DUF6100 family protein</fullName>
    </submittedName>
</protein>